<evidence type="ECO:0000256" key="4">
    <source>
        <dbReference type="ARBA" id="ARBA00023004"/>
    </source>
</evidence>
<protein>
    <submittedName>
        <fullName evidence="5">Hemoglobin</fullName>
    </submittedName>
</protein>
<proteinExistence type="predicted"/>
<dbReference type="InterPro" id="IPR012292">
    <property type="entry name" value="Globin/Proto"/>
</dbReference>
<keyword evidence="4" id="KW-0408">Iron</keyword>
<gene>
    <name evidence="5" type="ORF">GGR95_001347</name>
</gene>
<reference evidence="5 6" key="1">
    <citation type="submission" date="2020-08" db="EMBL/GenBank/DDBJ databases">
        <title>Genomic Encyclopedia of Type Strains, Phase IV (KMG-IV): sequencing the most valuable type-strain genomes for metagenomic binning, comparative biology and taxonomic classification.</title>
        <authorList>
            <person name="Goeker M."/>
        </authorList>
    </citation>
    <scope>NUCLEOTIDE SEQUENCE [LARGE SCALE GENOMIC DNA]</scope>
    <source>
        <strain evidence="5 6">DSM 102234</strain>
    </source>
</reference>
<dbReference type="InterPro" id="IPR001486">
    <property type="entry name" value="Hemoglobin_trunc"/>
</dbReference>
<evidence type="ECO:0000313" key="6">
    <source>
        <dbReference type="Proteomes" id="UP000530268"/>
    </source>
</evidence>
<evidence type="ECO:0000256" key="3">
    <source>
        <dbReference type="ARBA" id="ARBA00022723"/>
    </source>
</evidence>
<dbReference type="GO" id="GO:0020037">
    <property type="term" value="F:heme binding"/>
    <property type="evidence" value="ECO:0007669"/>
    <property type="project" value="InterPro"/>
</dbReference>
<organism evidence="5 6">
    <name type="scientific">Sulfitobacter undariae</name>
    <dbReference type="NCBI Taxonomy" id="1563671"/>
    <lineage>
        <taxon>Bacteria</taxon>
        <taxon>Pseudomonadati</taxon>
        <taxon>Pseudomonadota</taxon>
        <taxon>Alphaproteobacteria</taxon>
        <taxon>Rhodobacterales</taxon>
        <taxon>Roseobacteraceae</taxon>
        <taxon>Sulfitobacter</taxon>
    </lineage>
</organism>
<dbReference type="Pfam" id="PF01152">
    <property type="entry name" value="Bac_globin"/>
    <property type="match status" value="1"/>
</dbReference>
<keyword evidence="1" id="KW-0813">Transport</keyword>
<dbReference type="EMBL" id="JACIEI010000003">
    <property type="protein sequence ID" value="MBB3993716.1"/>
    <property type="molecule type" value="Genomic_DNA"/>
</dbReference>
<accession>A0A7W6E590</accession>
<name>A0A7W6E590_9RHOB</name>
<dbReference type="GO" id="GO:0019825">
    <property type="term" value="F:oxygen binding"/>
    <property type="evidence" value="ECO:0007669"/>
    <property type="project" value="InterPro"/>
</dbReference>
<evidence type="ECO:0000256" key="2">
    <source>
        <dbReference type="ARBA" id="ARBA00022617"/>
    </source>
</evidence>
<dbReference type="RefSeq" id="WP_184564063.1">
    <property type="nucleotide sequence ID" value="NZ_JACIEI010000003.1"/>
</dbReference>
<dbReference type="InterPro" id="IPR009050">
    <property type="entry name" value="Globin-like_sf"/>
</dbReference>
<dbReference type="Proteomes" id="UP000530268">
    <property type="component" value="Unassembled WGS sequence"/>
</dbReference>
<keyword evidence="3" id="KW-0479">Metal-binding</keyword>
<evidence type="ECO:0000313" key="5">
    <source>
        <dbReference type="EMBL" id="MBB3993716.1"/>
    </source>
</evidence>
<dbReference type="CDD" id="cd08916">
    <property type="entry name" value="TrHb3_P"/>
    <property type="match status" value="1"/>
</dbReference>
<evidence type="ECO:0000256" key="1">
    <source>
        <dbReference type="ARBA" id="ARBA00022448"/>
    </source>
</evidence>
<keyword evidence="6" id="KW-1185">Reference proteome</keyword>
<dbReference type="GO" id="GO:0046872">
    <property type="term" value="F:metal ion binding"/>
    <property type="evidence" value="ECO:0007669"/>
    <property type="project" value="UniProtKB-KW"/>
</dbReference>
<dbReference type="Gene3D" id="1.10.490.10">
    <property type="entry name" value="Globins"/>
    <property type="match status" value="1"/>
</dbReference>
<dbReference type="SUPFAM" id="SSF46458">
    <property type="entry name" value="Globin-like"/>
    <property type="match status" value="1"/>
</dbReference>
<keyword evidence="2" id="KW-0349">Heme</keyword>
<sequence>MPPRIAVTSEQVDLVVARFYARLRDDPQLGPVFATHVQNWPLHEEKIARFWRNALLYEREYDGNPMLVHREAGNVQAAHFSIWLDIFDVVLTDTLPPDLAAQWSALAHRIGRGLRLGLQPALTPDGVPQLRS</sequence>
<comment type="caution">
    <text evidence="5">The sequence shown here is derived from an EMBL/GenBank/DDBJ whole genome shotgun (WGS) entry which is preliminary data.</text>
</comment>
<dbReference type="AlphaFoldDB" id="A0A7W6E590"/>